<dbReference type="HOGENOM" id="CLU_3050592_0_0_1"/>
<protein>
    <submittedName>
        <fullName evidence="2">Uncharacterized protein</fullName>
    </submittedName>
</protein>
<sequence length="54" mass="5986">MYTRHVSSKHFPTSKCQTRQKACSPGSHGAANEVWQLLGLATCHLCTIVRPYPS</sequence>
<dbReference type="Proteomes" id="UP000030671">
    <property type="component" value="Unassembled WGS sequence"/>
</dbReference>
<accession>W4JNQ4</accession>
<feature type="region of interest" description="Disordered" evidence="1">
    <location>
        <begin position="1"/>
        <end position="20"/>
    </location>
</feature>
<proteinExistence type="predicted"/>
<reference evidence="2 3" key="1">
    <citation type="journal article" date="2012" name="New Phytol.">
        <title>Insight into trade-off between wood decay and parasitism from the genome of a fungal forest pathogen.</title>
        <authorList>
            <person name="Olson A."/>
            <person name="Aerts A."/>
            <person name="Asiegbu F."/>
            <person name="Belbahri L."/>
            <person name="Bouzid O."/>
            <person name="Broberg A."/>
            <person name="Canback B."/>
            <person name="Coutinho P.M."/>
            <person name="Cullen D."/>
            <person name="Dalman K."/>
            <person name="Deflorio G."/>
            <person name="van Diepen L.T."/>
            <person name="Dunand C."/>
            <person name="Duplessis S."/>
            <person name="Durling M."/>
            <person name="Gonthier P."/>
            <person name="Grimwood J."/>
            <person name="Fossdal C.G."/>
            <person name="Hansson D."/>
            <person name="Henrissat B."/>
            <person name="Hietala A."/>
            <person name="Himmelstrand K."/>
            <person name="Hoffmeister D."/>
            <person name="Hogberg N."/>
            <person name="James T.Y."/>
            <person name="Karlsson M."/>
            <person name="Kohler A."/>
            <person name="Kues U."/>
            <person name="Lee Y.H."/>
            <person name="Lin Y.C."/>
            <person name="Lind M."/>
            <person name="Lindquist E."/>
            <person name="Lombard V."/>
            <person name="Lucas S."/>
            <person name="Lunden K."/>
            <person name="Morin E."/>
            <person name="Murat C."/>
            <person name="Park J."/>
            <person name="Raffaello T."/>
            <person name="Rouze P."/>
            <person name="Salamov A."/>
            <person name="Schmutz J."/>
            <person name="Solheim H."/>
            <person name="Stahlberg J."/>
            <person name="Velez H."/>
            <person name="de Vries R.P."/>
            <person name="Wiebenga A."/>
            <person name="Woodward S."/>
            <person name="Yakovlev I."/>
            <person name="Garbelotto M."/>
            <person name="Martin F."/>
            <person name="Grigoriev I.V."/>
            <person name="Stenlid J."/>
        </authorList>
    </citation>
    <scope>NUCLEOTIDE SEQUENCE [LARGE SCALE GENOMIC DNA]</scope>
    <source>
        <strain evidence="2 3">TC 32-1</strain>
    </source>
</reference>
<dbReference type="InParanoid" id="W4JNQ4"/>
<dbReference type="RefSeq" id="XP_009552566.1">
    <property type="nucleotide sequence ID" value="XM_009554271.1"/>
</dbReference>
<keyword evidence="3" id="KW-1185">Reference proteome</keyword>
<evidence type="ECO:0000313" key="2">
    <source>
        <dbReference type="EMBL" id="ETW75114.1"/>
    </source>
</evidence>
<dbReference type="GeneID" id="20667934"/>
<organism evidence="2 3">
    <name type="scientific">Heterobasidion irregulare (strain TC 32-1)</name>
    <dbReference type="NCBI Taxonomy" id="747525"/>
    <lineage>
        <taxon>Eukaryota</taxon>
        <taxon>Fungi</taxon>
        <taxon>Dikarya</taxon>
        <taxon>Basidiomycota</taxon>
        <taxon>Agaricomycotina</taxon>
        <taxon>Agaricomycetes</taxon>
        <taxon>Russulales</taxon>
        <taxon>Bondarzewiaceae</taxon>
        <taxon>Heterobasidion</taxon>
        <taxon>Heterobasidion annosum species complex</taxon>
    </lineage>
</organism>
<evidence type="ECO:0000256" key="1">
    <source>
        <dbReference type="SAM" id="MobiDB-lite"/>
    </source>
</evidence>
<dbReference type="KEGG" id="hir:HETIRDRAFT_164728"/>
<dbReference type="EMBL" id="KI925466">
    <property type="protein sequence ID" value="ETW75114.1"/>
    <property type="molecule type" value="Genomic_DNA"/>
</dbReference>
<name>W4JNQ4_HETIT</name>
<evidence type="ECO:0000313" key="3">
    <source>
        <dbReference type="Proteomes" id="UP000030671"/>
    </source>
</evidence>
<feature type="compositionally biased region" description="Polar residues" evidence="1">
    <location>
        <begin position="10"/>
        <end position="20"/>
    </location>
</feature>
<gene>
    <name evidence="2" type="ORF">HETIRDRAFT_164728</name>
</gene>
<dbReference type="AlphaFoldDB" id="W4JNQ4"/>